<evidence type="ECO:0000313" key="1">
    <source>
        <dbReference type="EMBL" id="JAH11891.1"/>
    </source>
</evidence>
<reference evidence="1" key="1">
    <citation type="submission" date="2014-11" db="EMBL/GenBank/DDBJ databases">
        <authorList>
            <person name="Amaro Gonzalez C."/>
        </authorList>
    </citation>
    <scope>NUCLEOTIDE SEQUENCE</scope>
</reference>
<dbReference type="AlphaFoldDB" id="A0A0E9Q4S9"/>
<name>A0A0E9Q4S9_ANGAN</name>
<protein>
    <submittedName>
        <fullName evidence="1">Uncharacterized protein</fullName>
    </submittedName>
</protein>
<organism evidence="1">
    <name type="scientific">Anguilla anguilla</name>
    <name type="common">European freshwater eel</name>
    <name type="synonym">Muraena anguilla</name>
    <dbReference type="NCBI Taxonomy" id="7936"/>
    <lineage>
        <taxon>Eukaryota</taxon>
        <taxon>Metazoa</taxon>
        <taxon>Chordata</taxon>
        <taxon>Craniata</taxon>
        <taxon>Vertebrata</taxon>
        <taxon>Euteleostomi</taxon>
        <taxon>Actinopterygii</taxon>
        <taxon>Neopterygii</taxon>
        <taxon>Teleostei</taxon>
        <taxon>Anguilliformes</taxon>
        <taxon>Anguillidae</taxon>
        <taxon>Anguilla</taxon>
    </lineage>
</organism>
<sequence>MVDMIYPGVTVQDYIVQVRRTTC</sequence>
<proteinExistence type="predicted"/>
<accession>A0A0E9Q4S9</accession>
<reference evidence="1" key="2">
    <citation type="journal article" date="2015" name="Fish Shellfish Immunol.">
        <title>Early steps in the European eel (Anguilla anguilla)-Vibrio vulnificus interaction in the gills: Role of the RtxA13 toxin.</title>
        <authorList>
            <person name="Callol A."/>
            <person name="Pajuelo D."/>
            <person name="Ebbesson L."/>
            <person name="Teles M."/>
            <person name="MacKenzie S."/>
            <person name="Amaro C."/>
        </authorList>
    </citation>
    <scope>NUCLEOTIDE SEQUENCE</scope>
</reference>
<dbReference type="EMBL" id="GBXM01096686">
    <property type="protein sequence ID" value="JAH11891.1"/>
    <property type="molecule type" value="Transcribed_RNA"/>
</dbReference>